<feature type="domain" description="Protein FecR C-terminal" evidence="3">
    <location>
        <begin position="335"/>
        <end position="394"/>
    </location>
</feature>
<dbReference type="Pfam" id="PF16344">
    <property type="entry name" value="FecR_C"/>
    <property type="match status" value="1"/>
</dbReference>
<dbReference type="OrthoDB" id="1099963at2"/>
<keyword evidence="1" id="KW-0472">Membrane</keyword>
<evidence type="ECO:0000313" key="4">
    <source>
        <dbReference type="EMBL" id="SKB74494.1"/>
    </source>
</evidence>
<evidence type="ECO:0000259" key="2">
    <source>
        <dbReference type="Pfam" id="PF04773"/>
    </source>
</evidence>
<dbReference type="Gene3D" id="2.60.120.1440">
    <property type="match status" value="1"/>
</dbReference>
<dbReference type="Proteomes" id="UP000190541">
    <property type="component" value="Unassembled WGS sequence"/>
</dbReference>
<keyword evidence="1" id="KW-1133">Transmembrane helix</keyword>
<dbReference type="STRING" id="623280.SAMN05660226_02939"/>
<feature type="domain" description="FecR protein" evidence="2">
    <location>
        <begin position="187"/>
        <end position="286"/>
    </location>
</feature>
<dbReference type="RefSeq" id="WP_079717597.1">
    <property type="nucleotide sequence ID" value="NZ_FUYS01000007.1"/>
</dbReference>
<dbReference type="EMBL" id="FUYS01000007">
    <property type="protein sequence ID" value="SKB74494.1"/>
    <property type="molecule type" value="Genomic_DNA"/>
</dbReference>
<protein>
    <submittedName>
        <fullName evidence="4">FecR family protein</fullName>
    </submittedName>
</protein>
<accession>A0A1T5DS59</accession>
<evidence type="ECO:0000313" key="5">
    <source>
        <dbReference type="Proteomes" id="UP000190541"/>
    </source>
</evidence>
<sequence>MKERQERIVELITKFRNGTALPEEIDELEAWYASFDSADTYSAGLGEAERKKLKDKSFHRTLARINRELGHQTGASHDRKISLKTVIIVVLLLITVAGGYHTWQTFTPVGDDKQVVVDAMPGGNKATLMLSDGTEIYLDSVSSGYLAVENGMRITKSEDGQILYEFQESHEARHAEQPVVQKVVYNTITTPPGGQYTIVLPDGTRVWMNASSTLRYPTRFSGGVREVELDGEAYFSVTSKHTKSSQKIPFVVITPDYNVEVTGTEFNVNAYPDEASVSTTLVSGSVDIVVKQGSESFAAERTTLEPHQQATLRGSRVNIEQVDVMTATGWKDGFFYFDNTDLYTLVRQLSRWYNVEVKYARGIKNDVFFGKIPRKYTLAEALKVLELGDVRFRIVEYPVPSTDERKLLILEP</sequence>
<reference evidence="4 5" key="1">
    <citation type="submission" date="2017-02" db="EMBL/GenBank/DDBJ databases">
        <authorList>
            <person name="Peterson S.W."/>
        </authorList>
    </citation>
    <scope>NUCLEOTIDE SEQUENCE [LARGE SCALE GENOMIC DNA]</scope>
    <source>
        <strain evidence="4 5">DSM 22899</strain>
    </source>
</reference>
<keyword evidence="1" id="KW-0812">Transmembrane</keyword>
<name>A0A1T5DS59_9SPHI</name>
<gene>
    <name evidence="4" type="ORF">SAMN05660226_02939</name>
</gene>
<dbReference type="GO" id="GO:0016989">
    <property type="term" value="F:sigma factor antagonist activity"/>
    <property type="evidence" value="ECO:0007669"/>
    <property type="project" value="TreeGrafter"/>
</dbReference>
<evidence type="ECO:0000259" key="3">
    <source>
        <dbReference type="Pfam" id="PF16344"/>
    </source>
</evidence>
<keyword evidence="5" id="KW-1185">Reference proteome</keyword>
<dbReference type="Gene3D" id="3.55.50.30">
    <property type="match status" value="1"/>
</dbReference>
<organism evidence="4 5">
    <name type="scientific">Parapedobacter luteus</name>
    <dbReference type="NCBI Taxonomy" id="623280"/>
    <lineage>
        <taxon>Bacteria</taxon>
        <taxon>Pseudomonadati</taxon>
        <taxon>Bacteroidota</taxon>
        <taxon>Sphingobacteriia</taxon>
        <taxon>Sphingobacteriales</taxon>
        <taxon>Sphingobacteriaceae</taxon>
        <taxon>Parapedobacter</taxon>
    </lineage>
</organism>
<dbReference type="PANTHER" id="PTHR30273:SF2">
    <property type="entry name" value="PROTEIN FECR"/>
    <property type="match status" value="1"/>
</dbReference>
<dbReference type="PANTHER" id="PTHR30273">
    <property type="entry name" value="PERIPLASMIC SIGNAL SENSOR AND SIGMA FACTOR ACTIVATOR FECR-RELATED"/>
    <property type="match status" value="1"/>
</dbReference>
<evidence type="ECO:0000256" key="1">
    <source>
        <dbReference type="SAM" id="Phobius"/>
    </source>
</evidence>
<feature type="transmembrane region" description="Helical" evidence="1">
    <location>
        <begin position="81"/>
        <end position="103"/>
    </location>
</feature>
<dbReference type="InterPro" id="IPR012373">
    <property type="entry name" value="Ferrdict_sens_TM"/>
</dbReference>
<dbReference type="Pfam" id="PF04773">
    <property type="entry name" value="FecR"/>
    <property type="match status" value="1"/>
</dbReference>
<dbReference type="AlphaFoldDB" id="A0A1T5DS59"/>
<dbReference type="InterPro" id="IPR032508">
    <property type="entry name" value="FecR_C"/>
</dbReference>
<proteinExistence type="predicted"/>
<dbReference type="InterPro" id="IPR006860">
    <property type="entry name" value="FecR"/>
</dbReference>